<dbReference type="AlphaFoldDB" id="R1AUN4"/>
<evidence type="ECO:0000313" key="1">
    <source>
        <dbReference type="EMBL" id="EOD00352.1"/>
    </source>
</evidence>
<dbReference type="STRING" id="1304284.L21TH_1590"/>
<accession>R1AUN4</accession>
<dbReference type="OrthoDB" id="38684at2"/>
<dbReference type="GO" id="GO:0005975">
    <property type="term" value="P:carbohydrate metabolic process"/>
    <property type="evidence" value="ECO:0007669"/>
    <property type="project" value="InterPro"/>
</dbReference>
<reference evidence="1 2" key="1">
    <citation type="journal article" date="2015" name="Geomicrobiol. J.">
        <title>Caldisalinibacter kiritimatiensis gen. nov., sp. nov., a moderately thermohalophilic thiosulfate-reducing bacterium from a hypersaline microbial mat.</title>
        <authorList>
            <person name="Ben Hania W."/>
            <person name="Joseph M."/>
            <person name="Fiebig A."/>
            <person name="Bunk B."/>
            <person name="Klenk H.-P."/>
            <person name="Fardeau M.-L."/>
            <person name="Spring S."/>
        </authorList>
    </citation>
    <scope>NUCLEOTIDE SEQUENCE [LARGE SCALE GENOMIC DNA]</scope>
    <source>
        <strain evidence="1 2">L21-TH-D2</strain>
    </source>
</reference>
<proteinExistence type="predicted"/>
<dbReference type="EMBL" id="ARZA01000185">
    <property type="protein sequence ID" value="EOD00352.1"/>
    <property type="molecule type" value="Genomic_DNA"/>
</dbReference>
<keyword evidence="2" id="KW-1185">Reference proteome</keyword>
<protein>
    <recommendedName>
        <fullName evidence="3">Cellobiose phosphorylase</fullName>
    </recommendedName>
</protein>
<gene>
    <name evidence="1" type="ORF">L21TH_1590</name>
</gene>
<evidence type="ECO:0000313" key="2">
    <source>
        <dbReference type="Proteomes" id="UP000013378"/>
    </source>
</evidence>
<dbReference type="Proteomes" id="UP000013378">
    <property type="component" value="Unassembled WGS sequence"/>
</dbReference>
<dbReference type="RefSeq" id="WP_006313788.1">
    <property type="nucleotide sequence ID" value="NZ_ARZA01000185.1"/>
</dbReference>
<evidence type="ECO:0008006" key="3">
    <source>
        <dbReference type="Google" id="ProtNLM"/>
    </source>
</evidence>
<sequence>MVKYYCDEEERFVIEGYDKSKTFSSFLPGIARVNGIPMWVFYVNRGQGICSFGIRDKNSPIMEFSPASIAYSNVNVKGFRTFIKIDDDTIYEPFSNFPSKQKTTRKMFIKQNELSIEEINEDLGLKTNVIYFTMPFESFAGLVRKVEMTNVGNRDMEIEVLDGMPEIIPFGVENSTYKEVGNLMRSWMEVYNLENNIPFFKVRASTKDEARVDEITRGHFYLSFSDSETLITPIVDFELIFEQNTSLLYPDGFVKNTVDDLIGKEQITANKVPCGFTGVKRKLEADEKLNIATIIGHIEDIDIINKRSNEICKFDYIHEKRKQASELVTDITDDIHTETSSKVFDAYCRQNYLDNILRGGYPLILDNKKEGFVYHVYSRKHGDLERDYNFFTLEPEYYSQGNGNFRDVNQNRRNDIFFNPKIRDYNVKTFMNLIQADGYNPLSVKGCTFEIIKANKEKAFDIVDKYFISHKEEIKELISSKFTPGKIINYIYNHNVKRNISDEELLIELLSLSTQNIEADFGEGYWIDHWTYNMDLIESYLKIYPDKLEELLFDNNTYKFYDSPAYVLPRSKKYVLANNKVRQYDSIMLDEEKIEKLNMKSQGTNWLKTNHGQGEVYCTNLFVKLITLSLVKFATLDPYGMGIEMEADKPGWNDAMNGLPGLFGSGMSETFELKRIIQFIIETVDEVKDRKISLPIEVYDLLYKVNDVLEEYNRKNIDDFNYWDKISTLREEYRQKIRFGFDGREKDISLSEIAKIYNKFLEKLDNGINKALKLGNGLFPTYFYFEAEDYEVIKDKVVKIKSFKVNTLPYFLEGPARALKTIKDVEDSRRIYDEIKKTDIFDKKIKMYKTSVSLENQSYEIGRIKAFTPGWLERESVFLHMEYKYLLELIKSGLYDEFFEDIKTCMIPFLSPEIYGRSILENSSFIASSVNPDSSNHGRGFVARLSGSTAEFISMWAIMMMGNEVFKVENGNLVLKLKPILPNWLFNQEGKITFKFLGKINVTYHNNTNKNTYGDNKAQIKRIVLTTNDDDTIEIEQSYISAPFAEQCRDGAIKEIDIYFE</sequence>
<dbReference type="InterPro" id="IPR008928">
    <property type="entry name" value="6-hairpin_glycosidase_sf"/>
</dbReference>
<dbReference type="eggNOG" id="COG3459">
    <property type="taxonomic scope" value="Bacteria"/>
</dbReference>
<name>R1AUN4_9FIRM</name>
<dbReference type="SUPFAM" id="SSF48208">
    <property type="entry name" value="Six-hairpin glycosidases"/>
    <property type="match status" value="1"/>
</dbReference>
<comment type="caution">
    <text evidence="1">The sequence shown here is derived from an EMBL/GenBank/DDBJ whole genome shotgun (WGS) entry which is preliminary data.</text>
</comment>
<organism evidence="1 2">
    <name type="scientific">Caldisalinibacter kiritimatiensis</name>
    <dbReference type="NCBI Taxonomy" id="1304284"/>
    <lineage>
        <taxon>Bacteria</taxon>
        <taxon>Bacillati</taxon>
        <taxon>Bacillota</taxon>
        <taxon>Tissierellia</taxon>
        <taxon>Tissierellales</taxon>
        <taxon>Thermohalobacteraceae</taxon>
        <taxon>Caldisalinibacter</taxon>
    </lineage>
</organism>
<dbReference type="PATRIC" id="fig|1304284.3.peg.1559"/>